<dbReference type="Pfam" id="PF13371">
    <property type="entry name" value="TPR_9"/>
    <property type="match status" value="1"/>
</dbReference>
<dbReference type="GeneID" id="300133629"/>
<accession>A0A379ARS3</accession>
<dbReference type="InterPro" id="IPR011990">
    <property type="entry name" value="TPR-like_helical_dom_sf"/>
</dbReference>
<name>A0A379ARS3_AVIAV</name>
<sequence length="272" mass="31674">MITEITNRTAIYYEMINFYRVINDLKTEDLQFVYNTMFELLTEAESAIAEGQTDKEKVQIFFDLVYNKWGFQCDYNDNMALENYCLPDILNNRRGVAVSVGGIILFLAEKLALPIYATKMVHHFILQDESGDEIVFIDPWNGRVVSDQYVEKLYKEVYGDDIEFDVQQLGRADAEDLEDRYAQLAKNALFNKEALEQSLKYIENLLARTPDSIFERRDRGVVLVQLGLFDDALEDLECFVENMPNDPFSELMRSQLPQLRAEIEKKQKKSIH</sequence>
<dbReference type="EMBL" id="UGSP01000001">
    <property type="protein sequence ID" value="SUB24387.1"/>
    <property type="molecule type" value="Genomic_DNA"/>
</dbReference>
<evidence type="ECO:0000313" key="4">
    <source>
        <dbReference type="Proteomes" id="UP000255098"/>
    </source>
</evidence>
<dbReference type="Gene3D" id="1.25.40.10">
    <property type="entry name" value="Tetratricopeptide repeat domain"/>
    <property type="match status" value="1"/>
</dbReference>
<feature type="domain" description="Protein SirB1 N-terminal" evidence="2">
    <location>
        <begin position="35"/>
        <end position="180"/>
    </location>
</feature>
<dbReference type="Pfam" id="PF13369">
    <property type="entry name" value="Transglut_core2"/>
    <property type="match status" value="1"/>
</dbReference>
<dbReference type="Proteomes" id="UP000255098">
    <property type="component" value="Unassembled WGS sequence"/>
</dbReference>
<organism evidence="3 4">
    <name type="scientific">Avibacterium avium</name>
    <name type="common">Pasteurella avium</name>
    <dbReference type="NCBI Taxonomy" id="751"/>
    <lineage>
        <taxon>Bacteria</taxon>
        <taxon>Pseudomonadati</taxon>
        <taxon>Pseudomonadota</taxon>
        <taxon>Gammaproteobacteria</taxon>
        <taxon>Pasteurellales</taxon>
        <taxon>Pasteurellaceae</taxon>
        <taxon>Avibacterium</taxon>
    </lineage>
</organism>
<proteinExistence type="inferred from homology"/>
<reference evidence="3 4" key="1">
    <citation type="submission" date="2018-06" db="EMBL/GenBank/DDBJ databases">
        <authorList>
            <consortium name="Pathogen Informatics"/>
            <person name="Doyle S."/>
        </authorList>
    </citation>
    <scope>NUCLEOTIDE SEQUENCE [LARGE SCALE GENOMIC DNA]</scope>
    <source>
        <strain evidence="4">NCTC 11297</strain>
    </source>
</reference>
<gene>
    <name evidence="3" type="ORF">NCTC11297_01428</name>
</gene>
<dbReference type="AlphaFoldDB" id="A0A379ARS3"/>
<keyword evidence="3" id="KW-0808">Transferase</keyword>
<keyword evidence="4" id="KW-1185">Reference proteome</keyword>
<dbReference type="RefSeq" id="WP_115249596.1">
    <property type="nucleotide sequence ID" value="NZ_UGSP01000001.1"/>
</dbReference>
<dbReference type="GO" id="GO:0016740">
    <property type="term" value="F:transferase activity"/>
    <property type="evidence" value="ECO:0007669"/>
    <property type="project" value="UniProtKB-KW"/>
</dbReference>
<dbReference type="SUPFAM" id="SSF48452">
    <property type="entry name" value="TPR-like"/>
    <property type="match status" value="1"/>
</dbReference>
<evidence type="ECO:0000259" key="2">
    <source>
        <dbReference type="Pfam" id="PF13369"/>
    </source>
</evidence>
<protein>
    <submittedName>
        <fullName evidence="3">Prenyltransferase</fullName>
    </submittedName>
</protein>
<dbReference type="InterPro" id="IPR032698">
    <property type="entry name" value="SirB1_N"/>
</dbReference>
<comment type="similarity">
    <text evidence="1">Belongs to the UPF0162 family.</text>
</comment>
<evidence type="ECO:0000256" key="1">
    <source>
        <dbReference type="ARBA" id="ARBA00007100"/>
    </source>
</evidence>
<evidence type="ECO:0000313" key="3">
    <source>
        <dbReference type="EMBL" id="SUB24387.1"/>
    </source>
</evidence>